<accession>A0AC61RBE3</accession>
<comment type="caution">
    <text evidence="1">The sequence shown here is derived from an EMBL/GenBank/DDBJ whole genome shotgun (WGS) entry which is preliminary data.</text>
</comment>
<protein>
    <submittedName>
        <fullName evidence="1">Molecular chaperone DnaJ</fullName>
    </submittedName>
</protein>
<gene>
    <name evidence="1" type="primary">dnaJ</name>
    <name evidence="1" type="ORF">E5336_00465</name>
</gene>
<dbReference type="EMBL" id="SRYG01000001">
    <property type="protein sequence ID" value="TGY67283.1"/>
    <property type="molecule type" value="Genomic_DNA"/>
</dbReference>
<evidence type="ECO:0000313" key="2">
    <source>
        <dbReference type="Proteomes" id="UP000308836"/>
    </source>
</evidence>
<reference evidence="1" key="1">
    <citation type="submission" date="2019-04" db="EMBL/GenBank/DDBJ databases">
        <title>Microbes associate with the intestines of laboratory mice.</title>
        <authorList>
            <person name="Navarre W."/>
            <person name="Wong E."/>
            <person name="Huang K."/>
            <person name="Tropini C."/>
            <person name="Ng K."/>
            <person name="Yu B."/>
        </authorList>
    </citation>
    <scope>NUCLEOTIDE SEQUENCE</scope>
    <source>
        <strain evidence="1">NM09_H32</strain>
    </source>
</reference>
<name>A0AC61RBE3_9FIRM</name>
<proteinExistence type="predicted"/>
<dbReference type="Proteomes" id="UP000308836">
    <property type="component" value="Unassembled WGS sequence"/>
</dbReference>
<keyword evidence="2" id="KW-1185">Reference proteome</keyword>
<evidence type="ECO:0000313" key="1">
    <source>
        <dbReference type="EMBL" id="TGY67283.1"/>
    </source>
</evidence>
<sequence length="385" mass="42365">MAENKRDYYEVLGVEKGASADRIKKAYRKMAMKYHPDVNKEPGAEDKFKEINEAYEVLSDEQKRANYDRFGFAGVDPSFGGGSGFGGFSQSGFGGFEDLGDIFGSFFGGGSGFGGFSQQSRRQSRRPRQGADHYMEMRINFMDAVFGKTETITLDVDETCRHCHGTGAESPDDVEVCAKCHGTGTIMEQVQTPFGTIQQQVVCDECRGEGEKIKVKCHECHGSGYEHRKVKLDIKIPEGISTGQQIRIPGKGGAGEHGGPNGDLYIEIIVKPDPLFQRQGNDIHVTVPISAVDATIGTTIEVPTVHGKVELKVPEGTQPGQRFRLKGKGVKSKKGQGDEFVEVKVEIPKKVSKKERELYEQIRSGKHASVFDKLKDAFDGEKDNK</sequence>
<organism evidence="1 2">
    <name type="scientific">Dubosiella muris</name>
    <dbReference type="NCBI Taxonomy" id="3038133"/>
    <lineage>
        <taxon>Bacteria</taxon>
        <taxon>Bacillati</taxon>
        <taxon>Bacillota</taxon>
        <taxon>Erysipelotrichia</taxon>
        <taxon>Erysipelotrichales</taxon>
        <taxon>Erysipelotrichaceae</taxon>
        <taxon>Dubosiella</taxon>
    </lineage>
</organism>